<organism evidence="3 4">
    <name type="scientific">Salinimicrobium gaetbulicola</name>
    <dbReference type="NCBI Taxonomy" id="999702"/>
    <lineage>
        <taxon>Bacteria</taxon>
        <taxon>Pseudomonadati</taxon>
        <taxon>Bacteroidota</taxon>
        <taxon>Flavobacteriia</taxon>
        <taxon>Flavobacteriales</taxon>
        <taxon>Flavobacteriaceae</taxon>
        <taxon>Salinimicrobium</taxon>
    </lineage>
</organism>
<evidence type="ECO:0000313" key="3">
    <source>
        <dbReference type="EMBL" id="MFD0977190.1"/>
    </source>
</evidence>
<dbReference type="EMBL" id="JBHTJP010000035">
    <property type="protein sequence ID" value="MFD0977190.1"/>
    <property type="molecule type" value="Genomic_DNA"/>
</dbReference>
<evidence type="ECO:0000256" key="1">
    <source>
        <dbReference type="ARBA" id="ARBA00022729"/>
    </source>
</evidence>
<evidence type="ECO:0000313" key="4">
    <source>
        <dbReference type="Proteomes" id="UP001597100"/>
    </source>
</evidence>
<protein>
    <submittedName>
        <fullName evidence="3">DUF4292 domain-containing protein</fullName>
    </submittedName>
</protein>
<dbReference type="InterPro" id="IPR029046">
    <property type="entry name" value="LolA/LolB/LppX"/>
</dbReference>
<comment type="caution">
    <text evidence="3">The sequence shown here is derived from an EMBL/GenBank/DDBJ whole genome shotgun (WGS) entry which is preliminary data.</text>
</comment>
<dbReference type="SUPFAM" id="SSF89392">
    <property type="entry name" value="Prokaryotic lipoproteins and lipoprotein localization factors"/>
    <property type="match status" value="1"/>
</dbReference>
<feature type="chain" id="PRO_5047029993" evidence="2">
    <location>
        <begin position="26"/>
        <end position="259"/>
    </location>
</feature>
<evidence type="ECO:0000256" key="2">
    <source>
        <dbReference type="SAM" id="SignalP"/>
    </source>
</evidence>
<dbReference type="Gene3D" id="2.50.20.10">
    <property type="entry name" value="Lipoprotein localisation LolA/LolB/LppX"/>
    <property type="match status" value="1"/>
</dbReference>
<gene>
    <name evidence="3" type="ORF">ACFQ1G_10340</name>
</gene>
<keyword evidence="4" id="KW-1185">Reference proteome</keyword>
<proteinExistence type="predicted"/>
<keyword evidence="1 2" id="KW-0732">Signal</keyword>
<name>A0ABW3IH72_9FLAO</name>
<sequence>MNKKFQITLLLFSLVILASCGSRNAKMGTVAPEDEALAAVVAQHYTNEANFETLQGKLSVRYSTEERDQSVTVNFRMKKNDTIWMSGQLLGIPLAKVMITPNSVRFYEKISKTYFDGDFRLLSDLLGTPLDYQKVQNLLIGQAIYDLRDERYKLTESSRGYQLEPSAEGFLKKLFLLDAGNFKAVAQQIGQANANRSVTVTYPQYQKIGQQLFPGEIQIVANEGAQNTRIDMQFRGVDFNVPVSFPFSIPSGYDEISLE</sequence>
<feature type="signal peptide" evidence="2">
    <location>
        <begin position="1"/>
        <end position="25"/>
    </location>
</feature>
<reference evidence="4" key="1">
    <citation type="journal article" date="2019" name="Int. J. Syst. Evol. Microbiol.">
        <title>The Global Catalogue of Microorganisms (GCM) 10K type strain sequencing project: providing services to taxonomists for standard genome sequencing and annotation.</title>
        <authorList>
            <consortium name="The Broad Institute Genomics Platform"/>
            <consortium name="The Broad Institute Genome Sequencing Center for Infectious Disease"/>
            <person name="Wu L."/>
            <person name="Ma J."/>
        </authorList>
    </citation>
    <scope>NUCLEOTIDE SEQUENCE [LARGE SCALE GENOMIC DNA]</scope>
    <source>
        <strain evidence="4">CCUG 60898</strain>
    </source>
</reference>
<accession>A0ABW3IH72</accession>
<dbReference type="Proteomes" id="UP001597100">
    <property type="component" value="Unassembled WGS sequence"/>
</dbReference>
<dbReference type="Pfam" id="PF14125">
    <property type="entry name" value="DUF4292"/>
    <property type="match status" value="1"/>
</dbReference>
<dbReference type="InterPro" id="IPR025634">
    <property type="entry name" value="DUF4292"/>
</dbReference>
<dbReference type="RefSeq" id="WP_380739266.1">
    <property type="nucleotide sequence ID" value="NZ_JBHTJP010000035.1"/>
</dbReference>
<dbReference type="PROSITE" id="PS51257">
    <property type="entry name" value="PROKAR_LIPOPROTEIN"/>
    <property type="match status" value="1"/>
</dbReference>